<dbReference type="Proteomes" id="UP001160499">
    <property type="component" value="Unassembled WGS sequence"/>
</dbReference>
<evidence type="ECO:0000259" key="4">
    <source>
        <dbReference type="PROSITE" id="PS01124"/>
    </source>
</evidence>
<dbReference type="Pfam" id="PF14525">
    <property type="entry name" value="AraC_binding_2"/>
    <property type="match status" value="1"/>
</dbReference>
<evidence type="ECO:0000256" key="1">
    <source>
        <dbReference type="ARBA" id="ARBA00023015"/>
    </source>
</evidence>
<evidence type="ECO:0000256" key="3">
    <source>
        <dbReference type="ARBA" id="ARBA00023163"/>
    </source>
</evidence>
<dbReference type="Gene3D" id="1.10.10.60">
    <property type="entry name" value="Homeodomain-like"/>
    <property type="match status" value="1"/>
</dbReference>
<reference evidence="5 6" key="1">
    <citation type="submission" date="2023-04" db="EMBL/GenBank/DDBJ databases">
        <title>Forest soil microbial communities from Buena Vista Peninsula, Colon Province, Panama.</title>
        <authorList>
            <person name="Bouskill N."/>
        </authorList>
    </citation>
    <scope>NUCLEOTIDE SEQUENCE [LARGE SCALE GENOMIC DNA]</scope>
    <source>
        <strain evidence="5 6">GGS1</strain>
    </source>
</reference>
<dbReference type="RefSeq" id="WP_280873892.1">
    <property type="nucleotide sequence ID" value="NZ_JARXVH010000001.1"/>
</dbReference>
<gene>
    <name evidence="5" type="ORF">M2283_000113</name>
</gene>
<evidence type="ECO:0000256" key="2">
    <source>
        <dbReference type="ARBA" id="ARBA00023125"/>
    </source>
</evidence>
<evidence type="ECO:0000313" key="5">
    <source>
        <dbReference type="EMBL" id="MDH6212834.1"/>
    </source>
</evidence>
<proteinExistence type="predicted"/>
<dbReference type="InterPro" id="IPR009057">
    <property type="entry name" value="Homeodomain-like_sf"/>
</dbReference>
<dbReference type="PROSITE" id="PS01124">
    <property type="entry name" value="HTH_ARAC_FAMILY_2"/>
    <property type="match status" value="1"/>
</dbReference>
<dbReference type="PANTHER" id="PTHR46796">
    <property type="entry name" value="HTH-TYPE TRANSCRIPTIONAL ACTIVATOR RHAS-RELATED"/>
    <property type="match status" value="1"/>
</dbReference>
<dbReference type="InterPro" id="IPR035418">
    <property type="entry name" value="AraC-bd_2"/>
</dbReference>
<dbReference type="EMBL" id="JARXVH010000001">
    <property type="protein sequence ID" value="MDH6212834.1"/>
    <property type="molecule type" value="Genomic_DNA"/>
</dbReference>
<keyword evidence="6" id="KW-1185">Reference proteome</keyword>
<comment type="caution">
    <text evidence="5">The sequence shown here is derived from an EMBL/GenBank/DDBJ whole genome shotgun (WGS) entry which is preliminary data.</text>
</comment>
<dbReference type="SMART" id="SM00342">
    <property type="entry name" value="HTH_ARAC"/>
    <property type="match status" value="1"/>
</dbReference>
<dbReference type="SUPFAM" id="SSF46689">
    <property type="entry name" value="Homeodomain-like"/>
    <property type="match status" value="1"/>
</dbReference>
<organism evidence="5 6">
    <name type="scientific">Streptomyces pseudovenezuelae</name>
    <dbReference type="NCBI Taxonomy" id="67350"/>
    <lineage>
        <taxon>Bacteria</taxon>
        <taxon>Bacillati</taxon>
        <taxon>Actinomycetota</taxon>
        <taxon>Actinomycetes</taxon>
        <taxon>Kitasatosporales</taxon>
        <taxon>Streptomycetaceae</taxon>
        <taxon>Streptomyces</taxon>
        <taxon>Streptomyces aurantiacus group</taxon>
    </lineage>
</organism>
<evidence type="ECO:0000313" key="6">
    <source>
        <dbReference type="Proteomes" id="UP001160499"/>
    </source>
</evidence>
<name>A0ABT6LBS7_9ACTN</name>
<dbReference type="Pfam" id="PF12833">
    <property type="entry name" value="HTH_18"/>
    <property type="match status" value="1"/>
</dbReference>
<protein>
    <submittedName>
        <fullName evidence="5">AraC-like DNA-binding protein</fullName>
    </submittedName>
</protein>
<keyword evidence="2" id="KW-0238">DNA-binding</keyword>
<accession>A0ABT6LBS7</accession>
<dbReference type="InterPro" id="IPR018062">
    <property type="entry name" value="HTH_AraC-typ_CS"/>
</dbReference>
<keyword evidence="3" id="KW-0804">Transcription</keyword>
<dbReference type="PANTHER" id="PTHR46796:SF6">
    <property type="entry name" value="ARAC SUBFAMILY"/>
    <property type="match status" value="1"/>
</dbReference>
<dbReference type="PROSITE" id="PS00041">
    <property type="entry name" value="HTH_ARAC_FAMILY_1"/>
    <property type="match status" value="1"/>
</dbReference>
<keyword evidence="1" id="KW-0805">Transcription regulation</keyword>
<dbReference type="InterPro" id="IPR018060">
    <property type="entry name" value="HTH_AraC"/>
</dbReference>
<dbReference type="InterPro" id="IPR050204">
    <property type="entry name" value="AraC_XylS_family_regulators"/>
</dbReference>
<feature type="domain" description="HTH araC/xylS-type" evidence="4">
    <location>
        <begin position="217"/>
        <end position="318"/>
    </location>
</feature>
<sequence length="334" mass="36402">MLHESVFRTEELPVGDRFEAWTERLGRTHAPMELDSDRAADYRGHQRLIGLGDVTIWPATFDQLVFRRTPKLVRQSDPEVYHLSLLHRGVGAASWGREHIAYEVGDIHTNCSSRAYEIATGSEPVSIVGIEVPRTLVALPARSADRVIGSRISGREGLGALLAQFLGQLAADTSPYGPSDAPRLGNVVTDLVTALFAHALDAESQLTPETHSRALTLRIKDFIRRHLGDQDLTPARVAAAHHISRSYLYRLFQAEGIAVSSYIRDRRLAGARRDLADPALSALPVHAVAARWGFPRAAEFSRAFRTAYGVTPGAFRDQARCGEDGSAGGGPGAN</sequence>